<evidence type="ECO:0000313" key="5">
    <source>
        <dbReference type="Proteomes" id="UP001189180"/>
    </source>
</evidence>
<feature type="domain" description="Cysteine-rich DPF motif" evidence="3">
    <location>
        <begin position="84"/>
        <end position="148"/>
    </location>
</feature>
<evidence type="ECO:0000256" key="1">
    <source>
        <dbReference type="ARBA" id="ARBA00007917"/>
    </source>
</evidence>
<dbReference type="PANTHER" id="PTHR31849">
    <property type="entry name" value="CYSTEINE-RICH PDF MOTIF DOMAIN-CONTAINING PROTEIN 1"/>
    <property type="match status" value="1"/>
</dbReference>
<evidence type="ECO:0000313" key="4">
    <source>
        <dbReference type="EMBL" id="CAM0512110.1"/>
    </source>
</evidence>
<name>A0ABC9HF58_FASHE</name>
<sequence>MAGLWSRSGLNRLCEIRDILHLFLSHTQGRLKSDVVAATKGCQQQICEPEWFSPLSSRKNRVEVSESQSRCFVSRMSSVNTQFFCCSICDFRIPYDTKGRGSKYLSKEVQILEDAYIMRDPFADNNLGGIILGADCCLCKRMVCVSQEIRRILVSFPQKPGSMKYEEIENLGTPNQFISKLLNGPSFINSNGKIQSKFVSLFFSFGYKLHVATMQINWKNTNS</sequence>
<dbReference type="Proteomes" id="UP001189180">
    <property type="component" value="Unassembled WGS sequence"/>
</dbReference>
<dbReference type="PRINTS" id="PR01995">
    <property type="entry name" value="UPF0595"/>
</dbReference>
<comment type="similarity">
    <text evidence="1">Belongs to the CDPF1 family.</text>
</comment>
<dbReference type="PANTHER" id="PTHR31849:SF1">
    <property type="entry name" value="CYSTEINE-RICH DPF MOTIF DOMAIN-CONTAINING PROTEIN 1"/>
    <property type="match status" value="1"/>
</dbReference>
<proteinExistence type="inferred from homology"/>
<keyword evidence="5" id="KW-1185">Reference proteome</keyword>
<dbReference type="InterPro" id="IPR018785">
    <property type="entry name" value="CDPF1_dom"/>
</dbReference>
<dbReference type="InterPro" id="IPR042426">
    <property type="entry name" value="CDPF1"/>
</dbReference>
<comment type="caution">
    <text evidence="4">The sequence shown here is derived from an EMBL/GenBank/DDBJ whole genome shotgun (WGS) entry which is preliminary data.</text>
</comment>
<evidence type="ECO:0000256" key="2">
    <source>
        <dbReference type="ARBA" id="ARBA00014801"/>
    </source>
</evidence>
<dbReference type="AlphaFoldDB" id="A0ABC9HF58"/>
<dbReference type="Pfam" id="PF10170">
    <property type="entry name" value="C6_DPF"/>
    <property type="match status" value="1"/>
</dbReference>
<accession>A0ABC9HF58</accession>
<reference evidence="4 5" key="1">
    <citation type="submission" date="2024-08" db="EMBL/GenBank/DDBJ databases">
        <authorList>
            <person name="Paterson S."/>
        </authorList>
    </citation>
    <scope>NUCLEOTIDE SEQUENCE [LARGE SCALE GENOMIC DNA]</scope>
</reference>
<evidence type="ECO:0000259" key="3">
    <source>
        <dbReference type="Pfam" id="PF10170"/>
    </source>
</evidence>
<dbReference type="EMBL" id="CANUEZ050000193">
    <property type="protein sequence ID" value="CAM0512110.1"/>
    <property type="molecule type" value="Genomic_DNA"/>
</dbReference>
<organism evidence="4 5">
    <name type="scientific">Fasciola hepatica</name>
    <name type="common">Liver fluke</name>
    <dbReference type="NCBI Taxonomy" id="6192"/>
    <lineage>
        <taxon>Eukaryota</taxon>
        <taxon>Metazoa</taxon>
        <taxon>Spiralia</taxon>
        <taxon>Lophotrochozoa</taxon>
        <taxon>Platyhelminthes</taxon>
        <taxon>Trematoda</taxon>
        <taxon>Digenea</taxon>
        <taxon>Plagiorchiida</taxon>
        <taxon>Echinostomata</taxon>
        <taxon>Echinostomatoidea</taxon>
        <taxon>Fasciolidae</taxon>
        <taxon>Fasciola</taxon>
    </lineage>
</organism>
<gene>
    <name evidence="4" type="ORF">FHB240107_LOCUS4500</name>
</gene>
<protein>
    <recommendedName>
        <fullName evidence="2">Cysteine-rich DPF motif domain-containing protein 1</fullName>
    </recommendedName>
</protein>